<proteinExistence type="predicted"/>
<protein>
    <submittedName>
        <fullName evidence="1">Uncharacterized protein</fullName>
    </submittedName>
</protein>
<keyword evidence="2" id="KW-1185">Reference proteome</keyword>
<organism evidence="1 2">
    <name type="scientific">Chiloscyllium punctatum</name>
    <name type="common">Brownbanded bambooshark</name>
    <name type="synonym">Hemiscyllium punctatum</name>
    <dbReference type="NCBI Taxonomy" id="137246"/>
    <lineage>
        <taxon>Eukaryota</taxon>
        <taxon>Metazoa</taxon>
        <taxon>Chordata</taxon>
        <taxon>Craniata</taxon>
        <taxon>Vertebrata</taxon>
        <taxon>Chondrichthyes</taxon>
        <taxon>Elasmobranchii</taxon>
        <taxon>Galeomorphii</taxon>
        <taxon>Galeoidea</taxon>
        <taxon>Orectolobiformes</taxon>
        <taxon>Hemiscylliidae</taxon>
        <taxon>Chiloscyllium</taxon>
    </lineage>
</organism>
<accession>A0A401S069</accession>
<dbReference type="EMBL" id="BEZZ01000038">
    <property type="protein sequence ID" value="GCC23793.1"/>
    <property type="molecule type" value="Genomic_DNA"/>
</dbReference>
<dbReference type="Proteomes" id="UP000287033">
    <property type="component" value="Unassembled WGS sequence"/>
</dbReference>
<dbReference type="AlphaFoldDB" id="A0A401S069"/>
<name>A0A401S069_CHIPU</name>
<reference evidence="1 2" key="1">
    <citation type="journal article" date="2018" name="Nat. Ecol. Evol.">
        <title>Shark genomes provide insights into elasmobranch evolution and the origin of vertebrates.</title>
        <authorList>
            <person name="Hara Y"/>
            <person name="Yamaguchi K"/>
            <person name="Onimaru K"/>
            <person name="Kadota M"/>
            <person name="Koyanagi M"/>
            <person name="Keeley SD"/>
            <person name="Tatsumi K"/>
            <person name="Tanaka K"/>
            <person name="Motone F"/>
            <person name="Kageyama Y"/>
            <person name="Nozu R"/>
            <person name="Adachi N"/>
            <person name="Nishimura O"/>
            <person name="Nakagawa R"/>
            <person name="Tanegashima C"/>
            <person name="Kiyatake I"/>
            <person name="Matsumoto R"/>
            <person name="Murakumo K"/>
            <person name="Nishida K"/>
            <person name="Terakita A"/>
            <person name="Kuratani S"/>
            <person name="Sato K"/>
            <person name="Hyodo S Kuraku.S."/>
        </authorList>
    </citation>
    <scope>NUCLEOTIDE SEQUENCE [LARGE SCALE GENOMIC DNA]</scope>
</reference>
<evidence type="ECO:0000313" key="1">
    <source>
        <dbReference type="EMBL" id="GCC23793.1"/>
    </source>
</evidence>
<evidence type="ECO:0000313" key="2">
    <source>
        <dbReference type="Proteomes" id="UP000287033"/>
    </source>
</evidence>
<gene>
    <name evidence="1" type="ORF">chiPu_0002191</name>
</gene>
<sequence>MQIVLADVCDHVLWRICPCRGFPVPPSWALLHFAAGYIVAKKELQSSGGSAPSIPSAQRWEQQEEQELTLTVRRHLPLLL</sequence>
<comment type="caution">
    <text evidence="1">The sequence shown here is derived from an EMBL/GenBank/DDBJ whole genome shotgun (WGS) entry which is preliminary data.</text>
</comment>